<sequence length="76" mass="8433">MTTQEQEAGERRWAPTYRAHCPRCRQSGRAFSSYGNAEDAARGHAGKHNHTTHVVDQYGIRVVGSTQRPGDDLASH</sequence>
<keyword evidence="2" id="KW-1185">Reference proteome</keyword>
<dbReference type="AlphaFoldDB" id="A0A418KHT8"/>
<dbReference type="RefSeq" id="WP_119662931.1">
    <property type="nucleotide sequence ID" value="NZ_QUAL01000414.1"/>
</dbReference>
<comment type="caution">
    <text evidence="1">The sequence shown here is derived from an EMBL/GenBank/DDBJ whole genome shotgun (WGS) entry which is preliminary data.</text>
</comment>
<dbReference type="EMBL" id="QUAL01000414">
    <property type="protein sequence ID" value="RIQ11881.1"/>
    <property type="molecule type" value="Genomic_DNA"/>
</dbReference>
<accession>A0A418KHT8</accession>
<reference evidence="1 2" key="1">
    <citation type="submission" date="2018-09" db="EMBL/GenBank/DDBJ databases">
        <title>Isolation, diversity and antifungal activity of actinobacteria from wheat.</title>
        <authorList>
            <person name="Han C."/>
        </authorList>
    </citation>
    <scope>NUCLEOTIDE SEQUENCE [LARGE SCALE GENOMIC DNA]</scope>
    <source>
        <strain evidence="1 2">NEAU-YY265</strain>
    </source>
</reference>
<dbReference type="OrthoDB" id="5193647at2"/>
<name>A0A418KHT8_9ACTN</name>
<evidence type="ECO:0000313" key="2">
    <source>
        <dbReference type="Proteomes" id="UP000284057"/>
    </source>
</evidence>
<organism evidence="1 2">
    <name type="scientific">Jiangella rhizosphaerae</name>
    <dbReference type="NCBI Taxonomy" id="2293569"/>
    <lineage>
        <taxon>Bacteria</taxon>
        <taxon>Bacillati</taxon>
        <taxon>Actinomycetota</taxon>
        <taxon>Actinomycetes</taxon>
        <taxon>Jiangellales</taxon>
        <taxon>Jiangellaceae</taxon>
        <taxon>Jiangella</taxon>
    </lineage>
</organism>
<dbReference type="Proteomes" id="UP000284057">
    <property type="component" value="Unassembled WGS sequence"/>
</dbReference>
<proteinExistence type="predicted"/>
<gene>
    <name evidence="1" type="ORF">DY240_27935</name>
</gene>
<protein>
    <submittedName>
        <fullName evidence="1">Uncharacterized protein</fullName>
    </submittedName>
</protein>
<evidence type="ECO:0000313" key="1">
    <source>
        <dbReference type="EMBL" id="RIQ11881.1"/>
    </source>
</evidence>